<dbReference type="RefSeq" id="WP_053281580.1">
    <property type="nucleotide sequence ID" value="NZ_JNVD01000004.1"/>
</dbReference>
<dbReference type="SMART" id="SM00849">
    <property type="entry name" value="Lactamase_B"/>
    <property type="match status" value="1"/>
</dbReference>
<dbReference type="PANTHER" id="PTHR42951:SF20">
    <property type="entry name" value="BETA LACTAMASE"/>
    <property type="match status" value="1"/>
</dbReference>
<comment type="caution">
    <text evidence="3">The sequence shown here is derived from an EMBL/GenBank/DDBJ whole genome shotgun (WGS) entry which is preliminary data.</text>
</comment>
<gene>
    <name evidence="3" type="ORF">GL58_19430</name>
</gene>
<protein>
    <submittedName>
        <fullName evidence="3">Beta-lactamase</fullName>
    </submittedName>
</protein>
<dbReference type="InterPro" id="IPR036866">
    <property type="entry name" value="RibonucZ/Hydroxyglut_hydro"/>
</dbReference>
<dbReference type="SUPFAM" id="SSF56281">
    <property type="entry name" value="Metallo-hydrolase/oxidoreductase"/>
    <property type="match status" value="1"/>
</dbReference>
<evidence type="ECO:0000259" key="2">
    <source>
        <dbReference type="SMART" id="SM00849"/>
    </source>
</evidence>
<name>A0A0L7N9I1_COMTE</name>
<evidence type="ECO:0000313" key="3">
    <source>
        <dbReference type="EMBL" id="KOC30528.1"/>
    </source>
</evidence>
<dbReference type="AlphaFoldDB" id="A0A0L7N9I1"/>
<dbReference type="InterPro" id="IPR050855">
    <property type="entry name" value="NDM-1-like"/>
</dbReference>
<feature type="domain" description="Metallo-beta-lactamase" evidence="2">
    <location>
        <begin position="88"/>
        <end position="275"/>
    </location>
</feature>
<feature type="signal peptide" evidence="1">
    <location>
        <begin position="1"/>
        <end position="18"/>
    </location>
</feature>
<dbReference type="EMBL" id="JNVD01000004">
    <property type="protein sequence ID" value="KOC30528.1"/>
    <property type="molecule type" value="Genomic_DNA"/>
</dbReference>
<dbReference type="InterPro" id="IPR001279">
    <property type="entry name" value="Metallo-B-lactamas"/>
</dbReference>
<evidence type="ECO:0000256" key="1">
    <source>
        <dbReference type="SAM" id="SignalP"/>
    </source>
</evidence>
<reference evidence="4" key="1">
    <citation type="submission" date="2014-06" db="EMBL/GenBank/DDBJ databases">
        <title>Draft genome sequence of C. testosteroni WDL7.</title>
        <authorList>
            <person name="Wu Y."/>
            <person name="Seshan H."/>
            <person name="Arumugam K."/>
        </authorList>
    </citation>
    <scope>NUCLEOTIDE SEQUENCE [LARGE SCALE GENOMIC DNA]</scope>
    <source>
        <strain evidence="4">WDL7</strain>
    </source>
</reference>
<evidence type="ECO:0000313" key="4">
    <source>
        <dbReference type="Proteomes" id="UP000037442"/>
    </source>
</evidence>
<dbReference type="PATRIC" id="fig|285.49.peg.4019"/>
<feature type="chain" id="PRO_5005574606" evidence="1">
    <location>
        <begin position="19"/>
        <end position="348"/>
    </location>
</feature>
<keyword evidence="1" id="KW-0732">Signal</keyword>
<accession>A0A0L7N9I1</accession>
<dbReference type="CDD" id="cd16282">
    <property type="entry name" value="metallo-hydrolase-like_MBL-fold"/>
    <property type="match status" value="1"/>
</dbReference>
<dbReference type="Pfam" id="PF00753">
    <property type="entry name" value="Lactamase_B"/>
    <property type="match status" value="1"/>
</dbReference>
<dbReference type="Gene3D" id="3.60.15.10">
    <property type="entry name" value="Ribonuclease Z/Hydroxyacylglutathione hydrolase-like"/>
    <property type="match status" value="1"/>
</dbReference>
<dbReference type="Proteomes" id="UP000037442">
    <property type="component" value="Unassembled WGS sequence"/>
</dbReference>
<sequence length="348" mass="37623">MTSWAGAALRSFVWAAIAATGAAAAHEAAHEGAHEEAPALNGPVAGPPVAGTPVATSAPVMELQQVAANVFFVQGVSALGSAANRNFISNAGFVITHDSVVVIDALGSPALAEELVQKIRTLTPKPISHVLLTHYHADHIYGLQVFEALGAKIVAHAQAREYINSETAHLRLEASRKDLAPWVDQGTRLVPASQWVAGDSSTLKVGGVDFVLQHMGPSHTPEDTAIFLPQSGVLFIGDVVFRNRIPYVGQADSRHWIAALDELLKLPVKVMVPGHGPASEQPRRDMQLTRDYLHYLREAMGKAAANLDPFDEAYQATDWSRFSAYPLFKEANRMNAYNTFLLMEQEKP</sequence>
<dbReference type="PANTHER" id="PTHR42951">
    <property type="entry name" value="METALLO-BETA-LACTAMASE DOMAIN-CONTAINING"/>
    <property type="match status" value="1"/>
</dbReference>
<organism evidence="3 4">
    <name type="scientific">Comamonas testosteroni</name>
    <name type="common">Pseudomonas testosteroni</name>
    <dbReference type="NCBI Taxonomy" id="285"/>
    <lineage>
        <taxon>Bacteria</taxon>
        <taxon>Pseudomonadati</taxon>
        <taxon>Pseudomonadota</taxon>
        <taxon>Betaproteobacteria</taxon>
        <taxon>Burkholderiales</taxon>
        <taxon>Comamonadaceae</taxon>
        <taxon>Comamonas</taxon>
    </lineage>
</organism>
<proteinExistence type="predicted"/>